<protein>
    <recommendedName>
        <fullName evidence="5">FLYWCH-type domain-containing protein</fullName>
    </recommendedName>
</protein>
<dbReference type="Pfam" id="PF04500">
    <property type="entry name" value="FLYWCH"/>
    <property type="match status" value="1"/>
</dbReference>
<accession>A0A819QN11</accession>
<comment type="caution">
    <text evidence="6">The sequence shown here is derived from an EMBL/GenBank/DDBJ whole genome shotgun (WGS) entry which is preliminary data.</text>
</comment>
<keyword evidence="3" id="KW-0862">Zinc</keyword>
<feature type="compositionally biased region" description="Low complexity" evidence="4">
    <location>
        <begin position="87"/>
        <end position="119"/>
    </location>
</feature>
<evidence type="ECO:0000256" key="3">
    <source>
        <dbReference type="ARBA" id="ARBA00022833"/>
    </source>
</evidence>
<dbReference type="Gene3D" id="2.20.25.240">
    <property type="match status" value="1"/>
</dbReference>
<keyword evidence="1" id="KW-0479">Metal-binding</keyword>
<feature type="domain" description="FLYWCH-type" evidence="5">
    <location>
        <begin position="156"/>
        <end position="204"/>
    </location>
</feature>
<name>A0A819QN11_9BILA</name>
<organism evidence="6 7">
    <name type="scientific">Rotaria magnacalcarata</name>
    <dbReference type="NCBI Taxonomy" id="392030"/>
    <lineage>
        <taxon>Eukaryota</taxon>
        <taxon>Metazoa</taxon>
        <taxon>Spiralia</taxon>
        <taxon>Gnathifera</taxon>
        <taxon>Rotifera</taxon>
        <taxon>Eurotatoria</taxon>
        <taxon>Bdelloidea</taxon>
        <taxon>Philodinida</taxon>
        <taxon>Philodinidae</taxon>
        <taxon>Rotaria</taxon>
    </lineage>
</organism>
<feature type="compositionally biased region" description="Low complexity" evidence="4">
    <location>
        <begin position="883"/>
        <end position="892"/>
    </location>
</feature>
<feature type="compositionally biased region" description="Low complexity" evidence="4">
    <location>
        <begin position="774"/>
        <end position="787"/>
    </location>
</feature>
<evidence type="ECO:0000259" key="5">
    <source>
        <dbReference type="Pfam" id="PF04500"/>
    </source>
</evidence>
<keyword evidence="2" id="KW-0863">Zinc-finger</keyword>
<gene>
    <name evidence="6" type="ORF">UXM345_LOCUS17722</name>
</gene>
<evidence type="ECO:0000256" key="2">
    <source>
        <dbReference type="ARBA" id="ARBA00022771"/>
    </source>
</evidence>
<feature type="region of interest" description="Disordered" evidence="4">
    <location>
        <begin position="766"/>
        <end position="853"/>
    </location>
</feature>
<dbReference type="EMBL" id="CAJOBF010002328">
    <property type="protein sequence ID" value="CAF4026750.1"/>
    <property type="molecule type" value="Genomic_DNA"/>
</dbReference>
<feature type="region of interest" description="Disordered" evidence="4">
    <location>
        <begin position="84"/>
        <end position="119"/>
    </location>
</feature>
<reference evidence="6" key="1">
    <citation type="submission" date="2021-02" db="EMBL/GenBank/DDBJ databases">
        <authorList>
            <person name="Nowell W R."/>
        </authorList>
    </citation>
    <scope>NUCLEOTIDE SEQUENCE</scope>
</reference>
<dbReference type="InterPro" id="IPR007588">
    <property type="entry name" value="Znf_FLYWCH"/>
</dbReference>
<evidence type="ECO:0000256" key="4">
    <source>
        <dbReference type="SAM" id="MobiDB-lite"/>
    </source>
</evidence>
<dbReference type="GO" id="GO:0008270">
    <property type="term" value="F:zinc ion binding"/>
    <property type="evidence" value="ECO:0007669"/>
    <property type="project" value="UniProtKB-KW"/>
</dbReference>
<proteinExistence type="predicted"/>
<feature type="region of interest" description="Disordered" evidence="4">
    <location>
        <begin position="882"/>
        <end position="919"/>
    </location>
</feature>
<evidence type="ECO:0000313" key="7">
    <source>
        <dbReference type="Proteomes" id="UP000663842"/>
    </source>
</evidence>
<sequence>MVVTRSETLAATAIAAVLESSYKVNKQPKSSTRSRSVNRTSKRPPPPPPPDPIHRYRTKLSKKILCNNDISTMSFTDCKTIARARSSSKSSTNSSRSSSNSSTISSSSSSSDFHSSKSTTVSSIIKRINKMEINNAVNSSSQQSSRLPQAGPILVYKSSKNGDFLCLHSNTYQTDRQMKNKIKWKCKQSRNIIRCRTKIYTTENVGTDQMPAYEYLESNNVYHSHDGDNDQQKIEIFKSQLKNVGRNNRTLPPSRMINQLAGSMKLTDAQLGMIPRQNTLYKSVYHARSKTIPPLPKSVNFEIPAAFSNTSSDEKFIFFDHLYSKQTKRIIAFASPMQLNILFTAKLICVDGTFSICPRIYKQLLIILAIDRHNYSATPVLYVLLNDKTAHTYTLVFQSLKNKAKDMNMKFEPIRIISDYESGMISTLKKEVMAIVLLKPVLMDNAYELLAKQYLKSKKLKQFTVQLTKFMLYFQKQWVKIKMRTMISFYEVDFKTNNWSESYNAVLQRRAQQSHLSMWTLIELLITEETSVRMKHFQLLNGKTKSVNKTVRDSVIEINNKIIEFNQNFEDDEITLDDCLTSISALVGVKYDKWPEMVQGALDDDCYQKLYPIITSEVLLKNLIQFVQNINNRPTQDDVQHGTLYKKSNGRQIDSSRRYYLVKEPNLNEFNLYAKISKGRNLGFYRIYTNQNEIEILLKYDLNYLKCQGKLPSVIDCLQYVQDSKYLIACERCEFISRLLNNIVAAARDTSSVDYDVTKLGIRPQQPQKCLKESTVTPTASSSTSPPTHKPRAQKQVLPSPKTTLSLSTVKKSTSCSQSSSDEHSPSPPLKKQKNKNNKLIKKQKQQHVLKTTTEQATRVSYLHSTPILIRLRVRPNNHIADAASSSSASSSQHRLIATTSKNKQIAMTKKRGHSSKYE</sequence>
<feature type="compositionally biased region" description="Basic residues" evidence="4">
    <location>
        <begin position="831"/>
        <end position="848"/>
    </location>
</feature>
<evidence type="ECO:0000313" key="6">
    <source>
        <dbReference type="EMBL" id="CAF4026750.1"/>
    </source>
</evidence>
<feature type="compositionally biased region" description="Basic residues" evidence="4">
    <location>
        <begin position="909"/>
        <end position="919"/>
    </location>
</feature>
<dbReference type="AlphaFoldDB" id="A0A819QN11"/>
<feature type="region of interest" description="Disordered" evidence="4">
    <location>
        <begin position="24"/>
        <end position="55"/>
    </location>
</feature>
<evidence type="ECO:0000256" key="1">
    <source>
        <dbReference type="ARBA" id="ARBA00022723"/>
    </source>
</evidence>
<dbReference type="Proteomes" id="UP000663842">
    <property type="component" value="Unassembled WGS sequence"/>
</dbReference>
<feature type="compositionally biased region" description="Low complexity" evidence="4">
    <location>
        <begin position="29"/>
        <end position="39"/>
    </location>
</feature>
<feature type="compositionally biased region" description="Low complexity" evidence="4">
    <location>
        <begin position="797"/>
        <end position="820"/>
    </location>
</feature>